<organism evidence="1">
    <name type="scientific">uncultured Caudovirales phage</name>
    <dbReference type="NCBI Taxonomy" id="2100421"/>
    <lineage>
        <taxon>Viruses</taxon>
        <taxon>Duplodnaviria</taxon>
        <taxon>Heunggongvirae</taxon>
        <taxon>Uroviricota</taxon>
        <taxon>Caudoviricetes</taxon>
        <taxon>Peduoviridae</taxon>
        <taxon>Maltschvirus</taxon>
        <taxon>Maltschvirus maltsch</taxon>
    </lineage>
</organism>
<sequence length="162" mass="19369">MQNFYLSKNNIIENTDYWKENTERDYVNCVQSLISSKPFGDHKFYIFSIVKRVCDTSGIKKMYHQPRLTRPEPLPGTTLIKVNPKYPEEAILIWTLPNQENFGLYQHGKMFADPFVHECIEKFLKNHKDLMRPDPEDLSDEKMRELYKDIKLKALQKKRRKN</sequence>
<name>A0A6J5KWY3_9CAUD</name>
<dbReference type="EMBL" id="LR796205">
    <property type="protein sequence ID" value="CAB4126531.1"/>
    <property type="molecule type" value="Genomic_DNA"/>
</dbReference>
<gene>
    <name evidence="1" type="ORF">UFOVP80_27</name>
</gene>
<proteinExistence type="predicted"/>
<protein>
    <submittedName>
        <fullName evidence="1">Uncharacterized protein</fullName>
    </submittedName>
</protein>
<accession>A0A6J5KWY3</accession>
<reference evidence="1" key="1">
    <citation type="submission" date="2020-04" db="EMBL/GenBank/DDBJ databases">
        <authorList>
            <person name="Chiriac C."/>
            <person name="Salcher M."/>
            <person name="Ghai R."/>
            <person name="Kavagutti S V."/>
        </authorList>
    </citation>
    <scope>NUCLEOTIDE SEQUENCE</scope>
</reference>
<evidence type="ECO:0000313" key="1">
    <source>
        <dbReference type="EMBL" id="CAB4126531.1"/>
    </source>
</evidence>